<dbReference type="Proteomes" id="UP001341840">
    <property type="component" value="Unassembled WGS sequence"/>
</dbReference>
<evidence type="ECO:0000313" key="2">
    <source>
        <dbReference type="Proteomes" id="UP001341840"/>
    </source>
</evidence>
<evidence type="ECO:0000313" key="1">
    <source>
        <dbReference type="EMBL" id="MED6138720.1"/>
    </source>
</evidence>
<proteinExistence type="predicted"/>
<dbReference type="EMBL" id="JASCZI010061441">
    <property type="protein sequence ID" value="MED6138720.1"/>
    <property type="molecule type" value="Genomic_DNA"/>
</dbReference>
<accession>A0ABU6SQV8</accession>
<gene>
    <name evidence="1" type="ORF">PIB30_077067</name>
</gene>
<organism evidence="1 2">
    <name type="scientific">Stylosanthes scabra</name>
    <dbReference type="NCBI Taxonomy" id="79078"/>
    <lineage>
        <taxon>Eukaryota</taxon>
        <taxon>Viridiplantae</taxon>
        <taxon>Streptophyta</taxon>
        <taxon>Embryophyta</taxon>
        <taxon>Tracheophyta</taxon>
        <taxon>Spermatophyta</taxon>
        <taxon>Magnoliopsida</taxon>
        <taxon>eudicotyledons</taxon>
        <taxon>Gunneridae</taxon>
        <taxon>Pentapetalae</taxon>
        <taxon>rosids</taxon>
        <taxon>fabids</taxon>
        <taxon>Fabales</taxon>
        <taxon>Fabaceae</taxon>
        <taxon>Papilionoideae</taxon>
        <taxon>50 kb inversion clade</taxon>
        <taxon>dalbergioids sensu lato</taxon>
        <taxon>Dalbergieae</taxon>
        <taxon>Pterocarpus clade</taxon>
        <taxon>Stylosanthes</taxon>
    </lineage>
</organism>
<protein>
    <submittedName>
        <fullName evidence="1">Uncharacterized protein</fullName>
    </submittedName>
</protein>
<name>A0ABU6SQV8_9FABA</name>
<comment type="caution">
    <text evidence="1">The sequence shown here is derived from an EMBL/GenBank/DDBJ whole genome shotgun (WGS) entry which is preliminary data.</text>
</comment>
<keyword evidence="2" id="KW-1185">Reference proteome</keyword>
<sequence length="125" mass="13433">MAGRDAGRDRGGAQVIRDPYINRLNGIHHVAGALGFQTPRMLTPRGVVPNMPPPDVFILGDSASACGTANENEKDVTDAPRPFSRPVRNTLILKTQSIVVEESKPIVRMTAGFVNKKGVTELATN</sequence>
<reference evidence="1 2" key="1">
    <citation type="journal article" date="2023" name="Plants (Basel)">
        <title>Bridging the Gap: Combining Genomics and Transcriptomics Approaches to Understand Stylosanthes scabra, an Orphan Legume from the Brazilian Caatinga.</title>
        <authorList>
            <person name="Ferreira-Neto J.R.C."/>
            <person name="da Silva M.D."/>
            <person name="Binneck E."/>
            <person name="de Melo N.F."/>
            <person name="da Silva R.H."/>
            <person name="de Melo A.L.T.M."/>
            <person name="Pandolfi V."/>
            <person name="Bustamante F.O."/>
            <person name="Brasileiro-Vidal A.C."/>
            <person name="Benko-Iseppon A.M."/>
        </authorList>
    </citation>
    <scope>NUCLEOTIDE SEQUENCE [LARGE SCALE GENOMIC DNA]</scope>
    <source>
        <tissue evidence="1">Leaves</tissue>
    </source>
</reference>